<keyword evidence="6 7" id="KW-0961">Cell wall biogenesis/degradation</keyword>
<evidence type="ECO:0000256" key="7">
    <source>
        <dbReference type="HAMAP-Rule" id="MF_02065"/>
    </source>
</evidence>
<keyword evidence="1 7" id="KW-1003">Cell membrane</keyword>
<comment type="subcellular location">
    <subcellularLocation>
        <location evidence="7">Cell inner membrane</location>
        <topology evidence="7">Single-pass membrane protein</topology>
    </subcellularLocation>
</comment>
<keyword evidence="7" id="KW-0997">Cell inner membrane</keyword>
<keyword evidence="5 7" id="KW-0456">Lyase</keyword>
<evidence type="ECO:0000256" key="2">
    <source>
        <dbReference type="ARBA" id="ARBA00022692"/>
    </source>
</evidence>
<evidence type="ECO:0000256" key="3">
    <source>
        <dbReference type="ARBA" id="ARBA00022989"/>
    </source>
</evidence>
<evidence type="ECO:0000256" key="6">
    <source>
        <dbReference type="ARBA" id="ARBA00023316"/>
    </source>
</evidence>
<dbReference type="HAMAP" id="MF_02065">
    <property type="entry name" value="MltG"/>
    <property type="match status" value="1"/>
</dbReference>
<dbReference type="EC" id="4.2.2.29" evidence="7"/>
<dbReference type="Pfam" id="PF02618">
    <property type="entry name" value="YceG"/>
    <property type="match status" value="1"/>
</dbReference>
<feature type="site" description="Important for catalytic activity" evidence="7">
    <location>
        <position position="216"/>
    </location>
</feature>
<proteinExistence type="inferred from homology"/>
<keyword evidence="3 7" id="KW-1133">Transmembrane helix</keyword>
<comment type="catalytic activity">
    <reaction evidence="7">
        <text>a peptidoglycan chain = a peptidoglycan chain with N-acetyl-1,6-anhydromuramyl-[peptide] at the reducing end + a peptidoglycan chain with N-acetylglucosamine at the non-reducing end.</text>
        <dbReference type="EC" id="4.2.2.29"/>
    </reaction>
</comment>
<keyword evidence="9" id="KW-1185">Reference proteome</keyword>
<evidence type="ECO:0000256" key="1">
    <source>
        <dbReference type="ARBA" id="ARBA00022475"/>
    </source>
</evidence>
<evidence type="ECO:0000313" key="8">
    <source>
        <dbReference type="EMBL" id="KJZ81891.1"/>
    </source>
</evidence>
<evidence type="ECO:0000313" key="9">
    <source>
        <dbReference type="Proteomes" id="UP000033731"/>
    </source>
</evidence>
<evidence type="ECO:0000256" key="4">
    <source>
        <dbReference type="ARBA" id="ARBA00023136"/>
    </source>
</evidence>
<comment type="similarity">
    <text evidence="7">Belongs to the transglycosylase MltG family.</text>
</comment>
<keyword evidence="2 7" id="KW-0812">Transmembrane</keyword>
<protein>
    <recommendedName>
        <fullName evidence="7">Endolytic murein transglycosylase</fullName>
        <ecNumber evidence="7">4.2.2.29</ecNumber>
    </recommendedName>
    <alternativeName>
        <fullName evidence="7">Peptidoglycan lytic transglycosylase</fullName>
    </alternativeName>
    <alternativeName>
        <fullName evidence="7">Peptidoglycan polymerization terminase</fullName>
    </alternativeName>
</protein>
<reference evidence="8 9" key="1">
    <citation type="journal article" date="2015" name="Phytopathology">
        <title>Genomes of Candidatus Liberibacter solanacearum haplotype A from New Zealand and the USA suggest significant genome plasticity in the species.</title>
        <authorList>
            <person name="Thompson S.M."/>
            <person name="Johnson C.P."/>
            <person name="Lu A.Y."/>
            <person name="Frampton R.A."/>
            <person name="Sullivan K.L."/>
            <person name="Fiers M.W."/>
            <person name="Crowhurst R.N."/>
            <person name="Pitman A.R."/>
            <person name="Scott I."/>
            <person name="Gudmestad N.C."/>
            <person name="Smith G.R."/>
        </authorList>
    </citation>
    <scope>NUCLEOTIDE SEQUENCE [LARGE SCALE GENOMIC DNA]</scope>
    <source>
        <strain evidence="8 9">LsoNZ1</strain>
    </source>
</reference>
<dbReference type="Gene3D" id="3.30.1490.480">
    <property type="entry name" value="Endolytic murein transglycosylase"/>
    <property type="match status" value="1"/>
</dbReference>
<evidence type="ECO:0000256" key="5">
    <source>
        <dbReference type="ARBA" id="ARBA00023239"/>
    </source>
</evidence>
<comment type="caution">
    <text evidence="8">The sequence shown here is derived from an EMBL/GenBank/DDBJ whole genome shotgun (WGS) entry which is preliminary data.</text>
</comment>
<sequence length="341" mass="39336">MGRFLFLKFIRRKMTFFLKVVLAFLIVLIFGIGIYFYVSRIYHAKGPLQNNVIFLIRNGMSLKETSKKLFNSRIISNPYIFRYLTQMRFGSQSIKAGEYEVEIGSSMLQVAEKIMYGKYFMYSISFPEGFTVKQIFKRLRENPFLIGELPAELPREGTLCPSTYKFSLGTHRSEIIEKAILEQKKIVDDIWEIRDVNNLIKSKEDLVILASIVEKETSRSDERPHVASVFINRLSSSIRLQADSTVIYGAFEGDYELAERKLKRSDFYKKTPYNSYLVNGLPPTAISNPSRLSLEAVAKPLQTDDLYFVSDGRGGHFFSKNFKDHGVNVQKWRKISSKSKP</sequence>
<dbReference type="GO" id="GO:0005886">
    <property type="term" value="C:plasma membrane"/>
    <property type="evidence" value="ECO:0007669"/>
    <property type="project" value="UniProtKB-SubCell"/>
</dbReference>
<dbReference type="GO" id="GO:0071555">
    <property type="term" value="P:cell wall organization"/>
    <property type="evidence" value="ECO:0007669"/>
    <property type="project" value="UniProtKB-KW"/>
</dbReference>
<name>A0A0F4VK81_9HYPH</name>
<comment type="function">
    <text evidence="7">Functions as a peptidoglycan terminase that cleaves nascent peptidoglycan strands endolytically to terminate their elongation.</text>
</comment>
<dbReference type="PATRIC" id="fig|556287.9.peg.644"/>
<accession>A0A0F4VK81</accession>
<keyword evidence="4 7" id="KW-0472">Membrane</keyword>
<dbReference type="AlphaFoldDB" id="A0A0F4VK81"/>
<dbReference type="PANTHER" id="PTHR30518:SF2">
    <property type="entry name" value="ENDOLYTIC MUREIN TRANSGLYCOSYLASE"/>
    <property type="match status" value="1"/>
</dbReference>
<dbReference type="EMBL" id="JMTK01000002">
    <property type="protein sequence ID" value="KJZ81891.1"/>
    <property type="molecule type" value="Genomic_DNA"/>
</dbReference>
<dbReference type="NCBIfam" id="TIGR00247">
    <property type="entry name" value="endolytic transglycosylase MltG"/>
    <property type="match status" value="1"/>
</dbReference>
<gene>
    <name evidence="7" type="primary">mltG</name>
    <name evidence="8" type="ORF">DJ66_0620</name>
</gene>
<dbReference type="GO" id="GO:0008932">
    <property type="term" value="F:lytic endotransglycosylase activity"/>
    <property type="evidence" value="ECO:0007669"/>
    <property type="project" value="UniProtKB-UniRule"/>
</dbReference>
<organism evidence="8 9">
    <name type="scientific">Candidatus Liberibacter solanacearum</name>
    <dbReference type="NCBI Taxonomy" id="556287"/>
    <lineage>
        <taxon>Bacteria</taxon>
        <taxon>Pseudomonadati</taxon>
        <taxon>Pseudomonadota</taxon>
        <taxon>Alphaproteobacteria</taxon>
        <taxon>Hyphomicrobiales</taxon>
        <taxon>Rhizobiaceae</taxon>
        <taxon>Liberibacter</taxon>
    </lineage>
</organism>
<dbReference type="Gene3D" id="3.30.160.60">
    <property type="entry name" value="Classic Zinc Finger"/>
    <property type="match status" value="1"/>
</dbReference>
<dbReference type="GO" id="GO:0009252">
    <property type="term" value="P:peptidoglycan biosynthetic process"/>
    <property type="evidence" value="ECO:0007669"/>
    <property type="project" value="UniProtKB-UniRule"/>
</dbReference>
<feature type="transmembrane region" description="Helical" evidence="7">
    <location>
        <begin position="16"/>
        <end position="38"/>
    </location>
</feature>
<dbReference type="Proteomes" id="UP000033731">
    <property type="component" value="Unassembled WGS sequence"/>
</dbReference>
<dbReference type="InterPro" id="IPR003770">
    <property type="entry name" value="MLTG-like"/>
</dbReference>
<dbReference type="PANTHER" id="PTHR30518">
    <property type="entry name" value="ENDOLYTIC MUREIN TRANSGLYCOSYLASE"/>
    <property type="match status" value="1"/>
</dbReference>